<dbReference type="GO" id="GO:0006355">
    <property type="term" value="P:regulation of DNA-templated transcription"/>
    <property type="evidence" value="ECO:0007669"/>
    <property type="project" value="InterPro"/>
</dbReference>
<dbReference type="CDD" id="cd02440">
    <property type="entry name" value="AdoMet_MTases"/>
    <property type="match status" value="1"/>
</dbReference>
<dbReference type="SUPFAM" id="SSF53335">
    <property type="entry name" value="S-adenosyl-L-methionine-dependent methyltransferases"/>
    <property type="match status" value="1"/>
</dbReference>
<dbReference type="InterPro" id="IPR035926">
    <property type="entry name" value="NusB-like_sf"/>
</dbReference>
<dbReference type="GO" id="GO:0003723">
    <property type="term" value="F:RNA binding"/>
    <property type="evidence" value="ECO:0007669"/>
    <property type="project" value="UniProtKB-UniRule"/>
</dbReference>
<dbReference type="EC" id="2.1.1.176" evidence="3"/>
<dbReference type="Proteomes" id="UP000180098">
    <property type="component" value="Unassembled WGS sequence"/>
</dbReference>
<keyword evidence="5" id="KW-0698">rRNA processing</keyword>
<dbReference type="GO" id="GO:0005737">
    <property type="term" value="C:cytoplasm"/>
    <property type="evidence" value="ECO:0007669"/>
    <property type="project" value="UniProtKB-SubCell"/>
</dbReference>
<feature type="active site" description="Nucleophile" evidence="13">
    <location>
        <position position="384"/>
    </location>
</feature>
<evidence type="ECO:0000256" key="8">
    <source>
        <dbReference type="ARBA" id="ARBA00022691"/>
    </source>
</evidence>
<evidence type="ECO:0000256" key="4">
    <source>
        <dbReference type="ARBA" id="ARBA00022490"/>
    </source>
</evidence>
<keyword evidence="9 13" id="KW-0694">RNA-binding</keyword>
<dbReference type="Gene3D" id="3.30.70.1170">
    <property type="entry name" value="Sun protein, domain 3"/>
    <property type="match status" value="1"/>
</dbReference>
<dbReference type="NCBIfam" id="NF011494">
    <property type="entry name" value="PRK14902.1"/>
    <property type="match status" value="1"/>
</dbReference>
<evidence type="ECO:0000256" key="1">
    <source>
        <dbReference type="ARBA" id="ARBA00002724"/>
    </source>
</evidence>
<evidence type="ECO:0000256" key="2">
    <source>
        <dbReference type="ARBA" id="ARBA00004496"/>
    </source>
</evidence>
<sequence>MKKKNVREVALDILLQIEKNQAYSNLLLNQTIKREKINEKDIGLLTEIVYGTIQRKNTLDYYLSQFVKIKLKKLDDWVLVLLRLSLYQIIYLDRVPERAVVHEAVELAKKKGHKGISAMVNGTLRSLLRQGVPSFNKIEDPIEKLAISYSHPIWLTKRWIDQFGEDKTKAVCEINCTPPMVTARVNKMKVRNIDEVIEKLEGEGVICERGDLSDDAIKVIKGTLPNTTAYKEGMVTIQDESSMLVARALGAMPKMKVLDSCAAPGGKTTHIAELMNNEGEICALDLHEHKVKLIDEQASRLNLSIIHTKATDSRKANEVFEKESFDCILVDAPCTGLGVIRRKPDIKWQKQEADIERITLIQKDILSAVAPLLKKGGTIVYSTCTIDDLENEEVVKSFLNEHSNFELDETLKERLPKKLEGLYNKGMVKILPSDFNTDGFFISSLKKI</sequence>
<evidence type="ECO:0000256" key="12">
    <source>
        <dbReference type="ARBA" id="ARBA00047283"/>
    </source>
</evidence>
<dbReference type="FunFam" id="3.30.70.1170:FF:000003">
    <property type="entry name" value="16S rRNA (Cytosine(967)-C(5))-methyltransferase RsmB"/>
    <property type="match status" value="1"/>
</dbReference>
<evidence type="ECO:0000256" key="5">
    <source>
        <dbReference type="ARBA" id="ARBA00022552"/>
    </source>
</evidence>
<evidence type="ECO:0000256" key="7">
    <source>
        <dbReference type="ARBA" id="ARBA00022679"/>
    </source>
</evidence>
<feature type="binding site" evidence="13">
    <location>
        <begin position="261"/>
        <end position="267"/>
    </location>
    <ligand>
        <name>S-adenosyl-L-methionine</name>
        <dbReference type="ChEBI" id="CHEBI:59789"/>
    </ligand>
</feature>
<name>A0A1S2LBI5_9BACI</name>
<comment type="catalytic activity">
    <reaction evidence="12">
        <text>cytidine(967) in 16S rRNA + S-adenosyl-L-methionine = 5-methylcytidine(967) in 16S rRNA + S-adenosyl-L-homocysteine + H(+)</text>
        <dbReference type="Rhea" id="RHEA:42748"/>
        <dbReference type="Rhea" id="RHEA-COMP:10219"/>
        <dbReference type="Rhea" id="RHEA-COMP:10220"/>
        <dbReference type="ChEBI" id="CHEBI:15378"/>
        <dbReference type="ChEBI" id="CHEBI:57856"/>
        <dbReference type="ChEBI" id="CHEBI:59789"/>
        <dbReference type="ChEBI" id="CHEBI:74483"/>
        <dbReference type="ChEBI" id="CHEBI:82748"/>
        <dbReference type="EC" id="2.1.1.176"/>
    </reaction>
</comment>
<dbReference type="Pfam" id="PF01029">
    <property type="entry name" value="NusB"/>
    <property type="match status" value="1"/>
</dbReference>
<evidence type="ECO:0000256" key="6">
    <source>
        <dbReference type="ARBA" id="ARBA00022603"/>
    </source>
</evidence>
<dbReference type="PRINTS" id="PR02008">
    <property type="entry name" value="RCMTFAMILY"/>
</dbReference>
<dbReference type="AlphaFoldDB" id="A0A1S2LBI5"/>
<dbReference type="PANTHER" id="PTHR22807:SF53">
    <property type="entry name" value="RIBOSOMAL RNA SMALL SUBUNIT METHYLTRANSFERASE B-RELATED"/>
    <property type="match status" value="1"/>
</dbReference>
<feature type="binding site" evidence="13">
    <location>
        <position position="312"/>
    </location>
    <ligand>
        <name>S-adenosyl-L-methionine</name>
        <dbReference type="ChEBI" id="CHEBI:59789"/>
    </ligand>
</feature>
<evidence type="ECO:0000256" key="9">
    <source>
        <dbReference type="ARBA" id="ARBA00022884"/>
    </source>
</evidence>
<reference evidence="15 16" key="1">
    <citation type="submission" date="2016-10" db="EMBL/GenBank/DDBJ databases">
        <title>Draft genome sequences of four alkaliphilic bacteria belonging to the Anaerobacillus genus.</title>
        <authorList>
            <person name="Bassil N.M."/>
            <person name="Lloyd J.R."/>
        </authorList>
    </citation>
    <scope>NUCLEOTIDE SEQUENCE [LARGE SCALE GENOMIC DNA]</scope>
    <source>
        <strain evidence="15 16">DSM 15340</strain>
    </source>
</reference>
<dbReference type="FunFam" id="3.40.50.150:FF:000022">
    <property type="entry name" value="Ribosomal RNA small subunit methyltransferase B"/>
    <property type="match status" value="1"/>
</dbReference>
<comment type="function">
    <text evidence="1">Specifically methylates the cytosine at position 967 (m5C967) of 16S rRNA.</text>
</comment>
<evidence type="ECO:0000259" key="14">
    <source>
        <dbReference type="PROSITE" id="PS51686"/>
    </source>
</evidence>
<evidence type="ECO:0000256" key="13">
    <source>
        <dbReference type="PROSITE-ProRule" id="PRU01023"/>
    </source>
</evidence>
<dbReference type="InterPro" id="IPR006027">
    <property type="entry name" value="NusB_RsmB_TIM44"/>
</dbReference>
<comment type="similarity">
    <text evidence="13">Belongs to the class I-like SAM-binding methyltransferase superfamily. RsmB/NOP family.</text>
</comment>
<dbReference type="OrthoDB" id="9810297at2"/>
<feature type="binding site" evidence="13">
    <location>
        <position position="331"/>
    </location>
    <ligand>
        <name>S-adenosyl-L-methionine</name>
        <dbReference type="ChEBI" id="CHEBI:59789"/>
    </ligand>
</feature>
<keyword evidence="16" id="KW-1185">Reference proteome</keyword>
<evidence type="ECO:0000256" key="10">
    <source>
        <dbReference type="ARBA" id="ARBA00030399"/>
    </source>
</evidence>
<proteinExistence type="inferred from homology"/>
<feature type="domain" description="SAM-dependent MTase RsmB/NOP-type" evidence="14">
    <location>
        <begin position="171"/>
        <end position="448"/>
    </location>
</feature>
<gene>
    <name evidence="15" type="ORF">BKP35_15315</name>
</gene>
<dbReference type="InterPro" id="IPR049560">
    <property type="entry name" value="MeTrfase_RsmB-F_NOP2_cat"/>
</dbReference>
<dbReference type="InterPro" id="IPR004573">
    <property type="entry name" value="rRNA_ssu_MeTfrase_B"/>
</dbReference>
<evidence type="ECO:0000313" key="16">
    <source>
        <dbReference type="Proteomes" id="UP000180098"/>
    </source>
</evidence>
<dbReference type="InterPro" id="IPR023267">
    <property type="entry name" value="RCMT"/>
</dbReference>
<dbReference type="InterPro" id="IPR001678">
    <property type="entry name" value="MeTrfase_RsmB-F_NOP2_dom"/>
</dbReference>
<evidence type="ECO:0000256" key="11">
    <source>
        <dbReference type="ARBA" id="ARBA00031088"/>
    </source>
</evidence>
<dbReference type="PROSITE" id="PS51686">
    <property type="entry name" value="SAM_MT_RSMB_NOP"/>
    <property type="match status" value="1"/>
</dbReference>
<comment type="caution">
    <text evidence="15">The sequence shown here is derived from an EMBL/GenBank/DDBJ whole genome shotgun (WGS) entry which is preliminary data.</text>
</comment>
<dbReference type="Pfam" id="PF01189">
    <property type="entry name" value="Methyltr_RsmB-F"/>
    <property type="match status" value="1"/>
</dbReference>
<dbReference type="InterPro" id="IPR029063">
    <property type="entry name" value="SAM-dependent_MTases_sf"/>
</dbReference>
<organism evidence="15 16">
    <name type="scientific">Anaerobacillus arseniciselenatis</name>
    <dbReference type="NCBI Taxonomy" id="85682"/>
    <lineage>
        <taxon>Bacteria</taxon>
        <taxon>Bacillati</taxon>
        <taxon>Bacillota</taxon>
        <taxon>Bacilli</taxon>
        <taxon>Bacillales</taxon>
        <taxon>Bacillaceae</taxon>
        <taxon>Anaerobacillus</taxon>
    </lineage>
</organism>
<dbReference type="SUPFAM" id="SSF48013">
    <property type="entry name" value="NusB-like"/>
    <property type="match status" value="1"/>
</dbReference>
<keyword evidence="6 13" id="KW-0489">Methyltransferase</keyword>
<dbReference type="NCBIfam" id="TIGR00563">
    <property type="entry name" value="rsmB"/>
    <property type="match status" value="1"/>
</dbReference>
<dbReference type="PANTHER" id="PTHR22807">
    <property type="entry name" value="NOP2 YEAST -RELATED NOL1/NOP2/FMU SUN DOMAIN-CONTAINING"/>
    <property type="match status" value="1"/>
</dbReference>
<comment type="subcellular location">
    <subcellularLocation>
        <location evidence="2">Cytoplasm</location>
    </subcellularLocation>
</comment>
<keyword evidence="8 13" id="KW-0949">S-adenosyl-L-methionine</keyword>
<keyword evidence="4" id="KW-0963">Cytoplasm</keyword>
<keyword evidence="7 13" id="KW-0808">Transferase</keyword>
<dbReference type="InterPro" id="IPR054728">
    <property type="entry name" value="RsmB-like_ferredoxin"/>
</dbReference>
<evidence type="ECO:0000313" key="15">
    <source>
        <dbReference type="EMBL" id="OIJ09852.1"/>
    </source>
</evidence>
<protein>
    <recommendedName>
        <fullName evidence="3">16S rRNA (cytosine(967)-C(5))-methyltransferase</fullName>
        <ecNumber evidence="3">2.1.1.176</ecNumber>
    </recommendedName>
    <alternativeName>
        <fullName evidence="10">16S rRNA m5C967 methyltransferase</fullName>
    </alternativeName>
    <alternativeName>
        <fullName evidence="11">rRNA (cytosine-C(5)-)-methyltransferase RsmB</fullName>
    </alternativeName>
</protein>
<dbReference type="EMBL" id="MLQQ01000042">
    <property type="protein sequence ID" value="OIJ09852.1"/>
    <property type="molecule type" value="Genomic_DNA"/>
</dbReference>
<feature type="binding site" evidence="13">
    <location>
        <position position="285"/>
    </location>
    <ligand>
        <name>S-adenosyl-L-methionine</name>
        <dbReference type="ChEBI" id="CHEBI:59789"/>
    </ligand>
</feature>
<accession>A0A1S2LBI5</accession>
<dbReference type="Gene3D" id="3.40.50.150">
    <property type="entry name" value="Vaccinia Virus protein VP39"/>
    <property type="match status" value="1"/>
</dbReference>
<dbReference type="RefSeq" id="WP_071314240.1">
    <property type="nucleotide sequence ID" value="NZ_MLQQ01000042.1"/>
</dbReference>
<dbReference type="GO" id="GO:0008649">
    <property type="term" value="F:rRNA methyltransferase activity"/>
    <property type="evidence" value="ECO:0007669"/>
    <property type="project" value="InterPro"/>
</dbReference>
<dbReference type="Gene3D" id="1.10.940.10">
    <property type="entry name" value="NusB-like"/>
    <property type="match status" value="1"/>
</dbReference>
<dbReference type="FunFam" id="1.10.940.10:FF:000006">
    <property type="entry name" value="16S rRNA (Cytosine(967)-C(5))-methyltransferase RsmB"/>
    <property type="match status" value="1"/>
</dbReference>
<dbReference type="Pfam" id="PF22458">
    <property type="entry name" value="RsmF-B_ferredox"/>
    <property type="match status" value="1"/>
</dbReference>
<evidence type="ECO:0000256" key="3">
    <source>
        <dbReference type="ARBA" id="ARBA00012140"/>
    </source>
</evidence>